<dbReference type="AlphaFoldDB" id="A0A3P8VWC4"/>
<dbReference type="Ensembl" id="ENSCSET00000018850.1">
    <property type="protein sequence ID" value="ENSCSEP00000018619.1"/>
    <property type="gene ID" value="ENSCSEG00000011927.1"/>
</dbReference>
<dbReference type="InParanoid" id="A0A3P8VWC4"/>
<feature type="chain" id="PRO_5018101182" evidence="1">
    <location>
        <begin position="20"/>
        <end position="170"/>
    </location>
</feature>
<dbReference type="Proteomes" id="UP000265120">
    <property type="component" value="Chromosome 20"/>
</dbReference>
<dbReference type="OMA" id="CHYELVS"/>
<reference evidence="2" key="3">
    <citation type="submission" date="2025-09" db="UniProtKB">
        <authorList>
            <consortium name="Ensembl"/>
        </authorList>
    </citation>
    <scope>IDENTIFICATION</scope>
</reference>
<feature type="signal peptide" evidence="1">
    <location>
        <begin position="1"/>
        <end position="19"/>
    </location>
</feature>
<reference evidence="2" key="2">
    <citation type="submission" date="2025-08" db="UniProtKB">
        <authorList>
            <consortium name="Ensembl"/>
        </authorList>
    </citation>
    <scope>IDENTIFICATION</scope>
</reference>
<accession>A0A3P8VWC4</accession>
<keyword evidence="3" id="KW-1185">Reference proteome</keyword>
<evidence type="ECO:0000256" key="1">
    <source>
        <dbReference type="SAM" id="SignalP"/>
    </source>
</evidence>
<keyword evidence="1" id="KW-0732">Signal</keyword>
<dbReference type="GeneTree" id="ENSGT00940000174275"/>
<reference evidence="2 3" key="1">
    <citation type="journal article" date="2014" name="Nat. Genet.">
        <title>Whole-genome sequence of a flatfish provides insights into ZW sex chromosome evolution and adaptation to a benthic lifestyle.</title>
        <authorList>
            <person name="Chen S."/>
            <person name="Zhang G."/>
            <person name="Shao C."/>
            <person name="Huang Q."/>
            <person name="Liu G."/>
            <person name="Zhang P."/>
            <person name="Song W."/>
            <person name="An N."/>
            <person name="Chalopin D."/>
            <person name="Volff J.N."/>
            <person name="Hong Y."/>
            <person name="Li Q."/>
            <person name="Sha Z."/>
            <person name="Zhou H."/>
            <person name="Xie M."/>
            <person name="Yu Q."/>
            <person name="Liu Y."/>
            <person name="Xiang H."/>
            <person name="Wang N."/>
            <person name="Wu K."/>
            <person name="Yang C."/>
            <person name="Zhou Q."/>
            <person name="Liao X."/>
            <person name="Yang L."/>
            <person name="Hu Q."/>
            <person name="Zhang J."/>
            <person name="Meng L."/>
            <person name="Jin L."/>
            <person name="Tian Y."/>
            <person name="Lian J."/>
            <person name="Yang J."/>
            <person name="Miao G."/>
            <person name="Liu S."/>
            <person name="Liang Z."/>
            <person name="Yan F."/>
            <person name="Li Y."/>
            <person name="Sun B."/>
            <person name="Zhang H."/>
            <person name="Zhang J."/>
            <person name="Zhu Y."/>
            <person name="Du M."/>
            <person name="Zhao Y."/>
            <person name="Schartl M."/>
            <person name="Tang Q."/>
            <person name="Wang J."/>
        </authorList>
    </citation>
    <scope>NUCLEOTIDE SEQUENCE</scope>
</reference>
<dbReference type="PANTHER" id="PTHR38564">
    <property type="entry name" value="SI:CH73-250A16.5-RELATED"/>
    <property type="match status" value="1"/>
</dbReference>
<protein>
    <submittedName>
        <fullName evidence="2">Uncharacterized protein</fullName>
    </submittedName>
</protein>
<proteinExistence type="predicted"/>
<organism evidence="2 3">
    <name type="scientific">Cynoglossus semilaevis</name>
    <name type="common">Tongue sole</name>
    <dbReference type="NCBI Taxonomy" id="244447"/>
    <lineage>
        <taxon>Eukaryota</taxon>
        <taxon>Metazoa</taxon>
        <taxon>Chordata</taxon>
        <taxon>Craniata</taxon>
        <taxon>Vertebrata</taxon>
        <taxon>Euteleostomi</taxon>
        <taxon>Actinopterygii</taxon>
        <taxon>Neopterygii</taxon>
        <taxon>Teleostei</taxon>
        <taxon>Neoteleostei</taxon>
        <taxon>Acanthomorphata</taxon>
        <taxon>Carangaria</taxon>
        <taxon>Pleuronectiformes</taxon>
        <taxon>Pleuronectoidei</taxon>
        <taxon>Cynoglossidae</taxon>
        <taxon>Cynoglossinae</taxon>
        <taxon>Cynoglossus</taxon>
    </lineage>
</organism>
<sequence length="170" mass="18238">MKTLLLASVLLSGLVGSFAVPFPPGPFPPAPPAYHAFCKTVWLFASPCVELTTTILQQIQAFNPLNACAQCQYRLVSVTPQSIRANHTSPENLQVESLSFSFKPTVMTGGCRVNAMSTSLGFTSLIDDGQNYQNLYNILTASGLNSSPGFIEMTNDWACLCHGLGTCNNA</sequence>
<evidence type="ECO:0000313" key="3">
    <source>
        <dbReference type="Proteomes" id="UP000265120"/>
    </source>
</evidence>
<evidence type="ECO:0000313" key="2">
    <source>
        <dbReference type="Ensembl" id="ENSCSEP00000018619.1"/>
    </source>
</evidence>
<dbReference type="PANTHER" id="PTHR38564:SF2">
    <property type="entry name" value="WU:FC46H12 PRECURSOR"/>
    <property type="match status" value="1"/>
</dbReference>
<name>A0A3P8VWC4_CYNSE</name>